<organism evidence="2 3">
    <name type="scientific">Georgenia soli</name>
    <dbReference type="NCBI Taxonomy" id="638953"/>
    <lineage>
        <taxon>Bacteria</taxon>
        <taxon>Bacillati</taxon>
        <taxon>Actinomycetota</taxon>
        <taxon>Actinomycetes</taxon>
        <taxon>Micrococcales</taxon>
        <taxon>Bogoriellaceae</taxon>
        <taxon>Georgenia</taxon>
    </lineage>
</organism>
<accession>A0A2A9ESW0</accession>
<dbReference type="AlphaFoldDB" id="A0A2A9ESW0"/>
<dbReference type="Proteomes" id="UP000222106">
    <property type="component" value="Unassembled WGS sequence"/>
</dbReference>
<proteinExistence type="predicted"/>
<evidence type="ECO:0000256" key="1">
    <source>
        <dbReference type="SAM" id="MobiDB-lite"/>
    </source>
</evidence>
<name>A0A2A9ESW0_9MICO</name>
<dbReference type="EMBL" id="PDJI01000004">
    <property type="protein sequence ID" value="PFG41350.1"/>
    <property type="molecule type" value="Genomic_DNA"/>
</dbReference>
<dbReference type="RefSeq" id="WP_170037590.1">
    <property type="nucleotide sequence ID" value="NZ_PDJI01000004.1"/>
</dbReference>
<gene>
    <name evidence="2" type="ORF">ATJ97_3902</name>
</gene>
<feature type="region of interest" description="Disordered" evidence="1">
    <location>
        <begin position="13"/>
        <end position="51"/>
    </location>
</feature>
<evidence type="ECO:0000313" key="2">
    <source>
        <dbReference type="EMBL" id="PFG41350.1"/>
    </source>
</evidence>
<evidence type="ECO:0000313" key="3">
    <source>
        <dbReference type="Proteomes" id="UP000222106"/>
    </source>
</evidence>
<reference evidence="2 3" key="1">
    <citation type="submission" date="2017-10" db="EMBL/GenBank/DDBJ databases">
        <title>Sequencing the genomes of 1000 actinobacteria strains.</title>
        <authorList>
            <person name="Klenk H.-P."/>
        </authorList>
    </citation>
    <scope>NUCLEOTIDE SEQUENCE [LARGE SCALE GENOMIC DNA]</scope>
    <source>
        <strain evidence="2 3">DSM 21838</strain>
    </source>
</reference>
<sequence>MGLEPRRLIHAEVVAGERPDTDLLPDRPGAPALAHLSEPTTSRQEAAALER</sequence>
<protein>
    <submittedName>
        <fullName evidence="2">Uncharacterized protein</fullName>
    </submittedName>
</protein>
<comment type="caution">
    <text evidence="2">The sequence shown here is derived from an EMBL/GenBank/DDBJ whole genome shotgun (WGS) entry which is preliminary data.</text>
</comment>
<keyword evidence="3" id="KW-1185">Reference proteome</keyword>
<feature type="compositionally biased region" description="Basic and acidic residues" evidence="1">
    <location>
        <begin position="13"/>
        <end position="25"/>
    </location>
</feature>